<protein>
    <submittedName>
        <fullName evidence="1">Uncharacterized protein</fullName>
    </submittedName>
</protein>
<reference evidence="1" key="1">
    <citation type="submission" date="2019-08" db="EMBL/GenBank/DDBJ databases">
        <authorList>
            <person name="Kucharzyk K."/>
            <person name="Murdoch R.W."/>
            <person name="Higgins S."/>
            <person name="Loffler F."/>
        </authorList>
    </citation>
    <scope>NUCLEOTIDE SEQUENCE</scope>
</reference>
<name>A0A644WBH2_9ZZZZ</name>
<accession>A0A644WBH2</accession>
<dbReference type="AlphaFoldDB" id="A0A644WBH2"/>
<evidence type="ECO:0000313" key="1">
    <source>
        <dbReference type="EMBL" id="MPM01176.1"/>
    </source>
</evidence>
<sequence length="29" mass="3460">MNGVINLSLWQMISAYVWSYVNILDIRPY</sequence>
<proteinExistence type="predicted"/>
<comment type="caution">
    <text evidence="1">The sequence shown here is derived from an EMBL/GenBank/DDBJ whole genome shotgun (WGS) entry which is preliminary data.</text>
</comment>
<organism evidence="1">
    <name type="scientific">bioreactor metagenome</name>
    <dbReference type="NCBI Taxonomy" id="1076179"/>
    <lineage>
        <taxon>unclassified sequences</taxon>
        <taxon>metagenomes</taxon>
        <taxon>ecological metagenomes</taxon>
    </lineage>
</organism>
<dbReference type="EMBL" id="VSSQ01000778">
    <property type="protein sequence ID" value="MPM01176.1"/>
    <property type="molecule type" value="Genomic_DNA"/>
</dbReference>
<gene>
    <name evidence="1" type="ORF">SDC9_47414</name>
</gene>